<dbReference type="EMBL" id="ML179197">
    <property type="protein sequence ID" value="THU95550.1"/>
    <property type="molecule type" value="Genomic_DNA"/>
</dbReference>
<dbReference type="Proteomes" id="UP000297245">
    <property type="component" value="Unassembled WGS sequence"/>
</dbReference>
<reference evidence="2 3" key="1">
    <citation type="journal article" date="2019" name="Nat. Ecol. Evol.">
        <title>Megaphylogeny resolves global patterns of mushroom evolution.</title>
        <authorList>
            <person name="Varga T."/>
            <person name="Krizsan K."/>
            <person name="Foldi C."/>
            <person name="Dima B."/>
            <person name="Sanchez-Garcia M."/>
            <person name="Sanchez-Ramirez S."/>
            <person name="Szollosi G.J."/>
            <person name="Szarkandi J.G."/>
            <person name="Papp V."/>
            <person name="Albert L."/>
            <person name="Andreopoulos W."/>
            <person name="Angelini C."/>
            <person name="Antonin V."/>
            <person name="Barry K.W."/>
            <person name="Bougher N.L."/>
            <person name="Buchanan P."/>
            <person name="Buyck B."/>
            <person name="Bense V."/>
            <person name="Catcheside P."/>
            <person name="Chovatia M."/>
            <person name="Cooper J."/>
            <person name="Damon W."/>
            <person name="Desjardin D."/>
            <person name="Finy P."/>
            <person name="Geml J."/>
            <person name="Haridas S."/>
            <person name="Hughes K."/>
            <person name="Justo A."/>
            <person name="Karasinski D."/>
            <person name="Kautmanova I."/>
            <person name="Kiss B."/>
            <person name="Kocsube S."/>
            <person name="Kotiranta H."/>
            <person name="LaButti K.M."/>
            <person name="Lechner B.E."/>
            <person name="Liimatainen K."/>
            <person name="Lipzen A."/>
            <person name="Lukacs Z."/>
            <person name="Mihaltcheva S."/>
            <person name="Morgado L.N."/>
            <person name="Niskanen T."/>
            <person name="Noordeloos M.E."/>
            <person name="Ohm R.A."/>
            <person name="Ortiz-Santana B."/>
            <person name="Ovrebo C."/>
            <person name="Racz N."/>
            <person name="Riley R."/>
            <person name="Savchenko A."/>
            <person name="Shiryaev A."/>
            <person name="Soop K."/>
            <person name="Spirin V."/>
            <person name="Szebenyi C."/>
            <person name="Tomsovsky M."/>
            <person name="Tulloss R.E."/>
            <person name="Uehling J."/>
            <person name="Grigoriev I.V."/>
            <person name="Vagvolgyi C."/>
            <person name="Papp T."/>
            <person name="Martin F.M."/>
            <person name="Miettinen O."/>
            <person name="Hibbett D.S."/>
            <person name="Nagy L.G."/>
        </authorList>
    </citation>
    <scope>NUCLEOTIDE SEQUENCE [LARGE SCALE GENOMIC DNA]</scope>
    <source>
        <strain evidence="2 3">CBS 962.96</strain>
    </source>
</reference>
<evidence type="ECO:0000313" key="2">
    <source>
        <dbReference type="EMBL" id="THU95550.1"/>
    </source>
</evidence>
<organism evidence="2 3">
    <name type="scientific">Dendrothele bispora (strain CBS 962.96)</name>
    <dbReference type="NCBI Taxonomy" id="1314807"/>
    <lineage>
        <taxon>Eukaryota</taxon>
        <taxon>Fungi</taxon>
        <taxon>Dikarya</taxon>
        <taxon>Basidiomycota</taxon>
        <taxon>Agaricomycotina</taxon>
        <taxon>Agaricomycetes</taxon>
        <taxon>Agaricomycetidae</taxon>
        <taxon>Agaricales</taxon>
        <taxon>Agaricales incertae sedis</taxon>
        <taxon>Dendrothele</taxon>
    </lineage>
</organism>
<proteinExistence type="predicted"/>
<dbReference type="AlphaFoldDB" id="A0A4S8M0X9"/>
<name>A0A4S8M0X9_DENBC</name>
<sequence>MDNGENIDIGPVRTTHNGDDSLSDVEFVYTIDEFNRCVLREYGPLNETPVRTNYLQGDATKAFGETLQVMAVVP</sequence>
<gene>
    <name evidence="2" type="ORF">K435DRAFT_966346</name>
</gene>
<protein>
    <submittedName>
        <fullName evidence="2">Uncharacterized protein</fullName>
    </submittedName>
</protein>
<evidence type="ECO:0000256" key="1">
    <source>
        <dbReference type="SAM" id="MobiDB-lite"/>
    </source>
</evidence>
<keyword evidence="3" id="KW-1185">Reference proteome</keyword>
<accession>A0A4S8M0X9</accession>
<feature type="region of interest" description="Disordered" evidence="1">
    <location>
        <begin position="1"/>
        <end position="20"/>
    </location>
</feature>
<evidence type="ECO:0000313" key="3">
    <source>
        <dbReference type="Proteomes" id="UP000297245"/>
    </source>
</evidence>
<feature type="non-terminal residue" evidence="2">
    <location>
        <position position="74"/>
    </location>
</feature>